<dbReference type="GO" id="GO:0003735">
    <property type="term" value="F:structural constituent of ribosome"/>
    <property type="evidence" value="ECO:0007669"/>
    <property type="project" value="InterPro"/>
</dbReference>
<dbReference type="Pfam" id="PF01165">
    <property type="entry name" value="Ribosomal_S21"/>
    <property type="match status" value="1"/>
</dbReference>
<comment type="similarity">
    <text evidence="1">Belongs to the bacterial ribosomal protein bS21 family.</text>
</comment>
<dbReference type="GO" id="GO:0006412">
    <property type="term" value="P:translation"/>
    <property type="evidence" value="ECO:0007669"/>
    <property type="project" value="InterPro"/>
</dbReference>
<comment type="caution">
    <text evidence="5">The sequence shown here is derived from an EMBL/GenBank/DDBJ whole genome shotgun (WGS) entry which is preliminary data.</text>
</comment>
<dbReference type="VEuPathDB" id="FungiDB:PSHT_05148"/>
<evidence type="ECO:0000256" key="3">
    <source>
        <dbReference type="ARBA" id="ARBA00023274"/>
    </source>
</evidence>
<evidence type="ECO:0000313" key="5">
    <source>
        <dbReference type="EMBL" id="POW16072.1"/>
    </source>
</evidence>
<dbReference type="AlphaFoldDB" id="A0A2S4W2Q8"/>
<name>A0A2S4W2Q8_9BASI</name>
<protein>
    <recommendedName>
        <fullName evidence="7">Ribosomal protein S21</fullName>
    </recommendedName>
</protein>
<dbReference type="EMBL" id="PKSL01000009">
    <property type="protein sequence ID" value="POW16072.1"/>
    <property type="molecule type" value="Genomic_DNA"/>
</dbReference>
<evidence type="ECO:0000256" key="2">
    <source>
        <dbReference type="ARBA" id="ARBA00022980"/>
    </source>
</evidence>
<gene>
    <name evidence="5" type="ORF">PSTT_01711</name>
</gene>
<keyword evidence="2" id="KW-0689">Ribosomal protein</keyword>
<keyword evidence="6" id="KW-1185">Reference proteome</keyword>
<reference evidence="5" key="1">
    <citation type="submission" date="2017-12" db="EMBL/GenBank/DDBJ databases">
        <title>Gene loss provides genomic basis for host adaptation in cereal stripe rust fungi.</title>
        <authorList>
            <person name="Xia C."/>
        </authorList>
    </citation>
    <scope>NUCLEOTIDE SEQUENCE [LARGE SCALE GENOMIC DNA]</scope>
    <source>
        <strain evidence="5">93-210</strain>
    </source>
</reference>
<dbReference type="InterPro" id="IPR001911">
    <property type="entry name" value="Ribosomal_bS21"/>
</dbReference>
<dbReference type="VEuPathDB" id="FungiDB:PSTT_01711"/>
<accession>A0A2S4W2Q8</accession>
<dbReference type="Proteomes" id="UP000239156">
    <property type="component" value="Unassembled WGS sequence"/>
</dbReference>
<feature type="region of interest" description="Disordered" evidence="4">
    <location>
        <begin position="49"/>
        <end position="95"/>
    </location>
</feature>
<sequence>MDHPDQISEKMTLINLRLIAIGRSTTFGAFTSSSRSFSGGSNTCLSDADPFGFNRSQSNQSLKFRKPDSTPQQLNTPGTPASNQKQTTDRSPSLLGGDIFRRMAENRQNQLQDLRRSDERMKINRDEKASLDQLWKTASQLKIQSHFGPLTPASSRVVRTVRIPPNSFLMRPVSASDVERSYKKLSNWLKASGLRKEIYLNKRYEKPCLKRRRLASERHRRRFAIEVQRRVQIINVMRMKGM</sequence>
<organism evidence="5 6">
    <name type="scientific">Puccinia striiformis</name>
    <dbReference type="NCBI Taxonomy" id="27350"/>
    <lineage>
        <taxon>Eukaryota</taxon>
        <taxon>Fungi</taxon>
        <taxon>Dikarya</taxon>
        <taxon>Basidiomycota</taxon>
        <taxon>Pucciniomycotina</taxon>
        <taxon>Pucciniomycetes</taxon>
        <taxon>Pucciniales</taxon>
        <taxon>Pucciniaceae</taxon>
        <taxon>Puccinia</taxon>
    </lineage>
</organism>
<proteinExistence type="inferred from homology"/>
<dbReference type="GO" id="GO:0005840">
    <property type="term" value="C:ribosome"/>
    <property type="evidence" value="ECO:0007669"/>
    <property type="project" value="UniProtKB-KW"/>
</dbReference>
<evidence type="ECO:0000256" key="1">
    <source>
        <dbReference type="ARBA" id="ARBA00006640"/>
    </source>
</evidence>
<dbReference type="GO" id="GO:1990904">
    <property type="term" value="C:ribonucleoprotein complex"/>
    <property type="evidence" value="ECO:0007669"/>
    <property type="project" value="UniProtKB-KW"/>
</dbReference>
<evidence type="ECO:0000256" key="4">
    <source>
        <dbReference type="SAM" id="MobiDB-lite"/>
    </source>
</evidence>
<feature type="compositionally biased region" description="Polar residues" evidence="4">
    <location>
        <begin position="69"/>
        <end position="91"/>
    </location>
</feature>
<evidence type="ECO:0000313" key="6">
    <source>
        <dbReference type="Proteomes" id="UP000239156"/>
    </source>
</evidence>
<keyword evidence="3" id="KW-0687">Ribonucleoprotein</keyword>
<evidence type="ECO:0008006" key="7">
    <source>
        <dbReference type="Google" id="ProtNLM"/>
    </source>
</evidence>